<reference evidence="3 4" key="1">
    <citation type="submission" date="2019-06" db="EMBL/GenBank/DDBJ databases">
        <title>Whole genome sequence for Rhodospirillaceae sp. R148.</title>
        <authorList>
            <person name="Wang G."/>
        </authorList>
    </citation>
    <scope>NUCLEOTIDE SEQUENCE [LARGE SCALE GENOMIC DNA]</scope>
    <source>
        <strain evidence="3 4">R148</strain>
    </source>
</reference>
<feature type="transmembrane region" description="Helical" evidence="1">
    <location>
        <begin position="138"/>
        <end position="159"/>
    </location>
</feature>
<evidence type="ECO:0000313" key="3">
    <source>
        <dbReference type="EMBL" id="TQV73251.1"/>
    </source>
</evidence>
<protein>
    <submittedName>
        <fullName evidence="3">Transporter</fullName>
    </submittedName>
</protein>
<feature type="transmembrane region" description="Helical" evidence="1">
    <location>
        <begin position="109"/>
        <end position="131"/>
    </location>
</feature>
<feature type="transmembrane region" description="Helical" evidence="1">
    <location>
        <begin position="20"/>
        <end position="48"/>
    </location>
</feature>
<feature type="transmembrane region" description="Helical" evidence="1">
    <location>
        <begin position="60"/>
        <end position="80"/>
    </location>
</feature>
<accession>A0A545T7R1</accession>
<feature type="transmembrane region" description="Helical" evidence="1">
    <location>
        <begin position="314"/>
        <end position="338"/>
    </location>
</feature>
<evidence type="ECO:0000256" key="1">
    <source>
        <dbReference type="SAM" id="Phobius"/>
    </source>
</evidence>
<keyword evidence="1" id="KW-0472">Membrane</keyword>
<feature type="transmembrane region" description="Helical" evidence="1">
    <location>
        <begin position="171"/>
        <end position="192"/>
    </location>
</feature>
<feature type="domain" description="DUF112" evidence="2">
    <location>
        <begin position="20"/>
        <end position="438"/>
    </location>
</feature>
<sequence length="497" mass="51936">MGPLDLIGNALVNAAAPLQLFTMLWATLLGILIGMLPGLTATMGLALLTTLTFHMDSHTAIVSLLCMYVGAIFGGSRSAILLNMPGTPASAATTLDGFPLAQSGRAREALGLATIGSCFGTLVGVALLALGAPLLADYALRFGAFEFFWLAVFGIVISGRLTAMEDPLKGWIAGLLGLIIAMIGQESVFAYARFSYGITDLTGGINLIPAMVGAFGFAEILTSIAGREGPVVAKASGRLLPSFSKLRKHWLTIPRSGAAGTLIGVIPGVGEDIGAWVSYALAKRFSREKDRYGKGSEEGLISAETGNSAAVPGAIIPVLTLAVPGSAPAAVLLAAMVIHGVRPGPLIMIENPSFVYDVAATLIYAAFAITFLGLLLSGSLLQVLRIPRERLMPVIFVLCTVGSFAIANRLFDVLVMVCFGIAGFLLRQMKFPMAPIVLGLVLGSLLDKNLRRGLILSDGSLEPFLTRPISAVLMGVTLLSVALVLIPFGRRKKTGPS</sequence>
<dbReference type="RefSeq" id="WP_142899151.1">
    <property type="nucleotide sequence ID" value="NZ_ML660062.1"/>
</dbReference>
<evidence type="ECO:0000259" key="2">
    <source>
        <dbReference type="Pfam" id="PF01970"/>
    </source>
</evidence>
<organism evidence="3 4">
    <name type="scientific">Denitrobaculum tricleocarpae</name>
    <dbReference type="NCBI Taxonomy" id="2591009"/>
    <lineage>
        <taxon>Bacteria</taxon>
        <taxon>Pseudomonadati</taxon>
        <taxon>Pseudomonadota</taxon>
        <taxon>Alphaproteobacteria</taxon>
        <taxon>Rhodospirillales</taxon>
        <taxon>Rhodospirillaceae</taxon>
        <taxon>Denitrobaculum</taxon>
    </lineage>
</organism>
<feature type="transmembrane region" description="Helical" evidence="1">
    <location>
        <begin position="393"/>
        <end position="426"/>
    </location>
</feature>
<dbReference type="PANTHER" id="PTHR35342">
    <property type="entry name" value="TRICARBOXYLIC TRANSPORT PROTEIN"/>
    <property type="match status" value="1"/>
</dbReference>
<keyword evidence="4" id="KW-1185">Reference proteome</keyword>
<keyword evidence="1" id="KW-0812">Transmembrane</keyword>
<dbReference type="OrthoDB" id="7232499at2"/>
<dbReference type="InterPro" id="IPR002823">
    <property type="entry name" value="DUF112_TM"/>
</dbReference>
<evidence type="ECO:0000313" key="4">
    <source>
        <dbReference type="Proteomes" id="UP000315252"/>
    </source>
</evidence>
<dbReference type="AlphaFoldDB" id="A0A545T7R1"/>
<dbReference type="EMBL" id="VHSH01000011">
    <property type="protein sequence ID" value="TQV73251.1"/>
    <property type="molecule type" value="Genomic_DNA"/>
</dbReference>
<comment type="caution">
    <text evidence="3">The sequence shown here is derived from an EMBL/GenBank/DDBJ whole genome shotgun (WGS) entry which is preliminary data.</text>
</comment>
<dbReference type="Pfam" id="PF01970">
    <property type="entry name" value="TctA"/>
    <property type="match status" value="1"/>
</dbReference>
<keyword evidence="1" id="KW-1133">Transmembrane helix</keyword>
<feature type="transmembrane region" description="Helical" evidence="1">
    <location>
        <begin position="358"/>
        <end position="381"/>
    </location>
</feature>
<proteinExistence type="predicted"/>
<dbReference type="PANTHER" id="PTHR35342:SF5">
    <property type="entry name" value="TRICARBOXYLIC TRANSPORT PROTEIN"/>
    <property type="match status" value="1"/>
</dbReference>
<gene>
    <name evidence="3" type="ORF">FKG95_24845</name>
</gene>
<dbReference type="Proteomes" id="UP000315252">
    <property type="component" value="Unassembled WGS sequence"/>
</dbReference>
<name>A0A545T7R1_9PROT</name>
<feature type="transmembrane region" description="Helical" evidence="1">
    <location>
        <begin position="471"/>
        <end position="489"/>
    </location>
</feature>